<accession>A0A1S7NTN0</accession>
<dbReference type="Proteomes" id="UP000191988">
    <property type="component" value="Unassembled WGS sequence"/>
</dbReference>
<protein>
    <submittedName>
        <fullName evidence="1">Uncharacterized protein</fullName>
    </submittedName>
</protein>
<reference evidence="2" key="1">
    <citation type="submission" date="2016-01" db="EMBL/GenBank/DDBJ databases">
        <authorList>
            <person name="Regsiter A."/>
            <person name="william w."/>
        </authorList>
    </citation>
    <scope>NUCLEOTIDE SEQUENCE [LARGE SCALE GENOMIC DNA]</scope>
    <source>
        <strain evidence="2">CFBP 6623</strain>
    </source>
</reference>
<name>A0A1S7NTN0_9HYPH</name>
<gene>
    <name evidence="1" type="ORF">AGR3A_Cc170047</name>
</gene>
<organism evidence="1 2">
    <name type="scientific">Agrobacterium tomkonis CFBP 6623</name>
    <dbReference type="NCBI Taxonomy" id="1183432"/>
    <lineage>
        <taxon>Bacteria</taxon>
        <taxon>Pseudomonadati</taxon>
        <taxon>Pseudomonadota</taxon>
        <taxon>Alphaproteobacteria</taxon>
        <taxon>Hyphomicrobiales</taxon>
        <taxon>Rhizobiaceae</taxon>
        <taxon>Rhizobium/Agrobacterium group</taxon>
        <taxon>Agrobacterium</taxon>
        <taxon>Agrobacterium tumefaciens complex</taxon>
    </lineage>
</organism>
<dbReference type="EMBL" id="FBWK01000009">
    <property type="protein sequence ID" value="CUX11546.1"/>
    <property type="molecule type" value="Genomic_DNA"/>
</dbReference>
<dbReference type="STRING" id="1183432.AGR3A_Cc170047"/>
<dbReference type="AlphaFoldDB" id="A0A1S7NTN0"/>
<evidence type="ECO:0000313" key="1">
    <source>
        <dbReference type="EMBL" id="CUX11546.1"/>
    </source>
</evidence>
<sequence length="55" mass="6074">MVVPTRLAVRTRAGEFVFTTFELPAVDDTGDIASVMVWVPFQMIGMSCLGRQGLR</sequence>
<proteinExistence type="predicted"/>
<evidence type="ECO:0000313" key="2">
    <source>
        <dbReference type="Proteomes" id="UP000191988"/>
    </source>
</evidence>
<keyword evidence="2" id="KW-1185">Reference proteome</keyword>